<organism evidence="2 3">
    <name type="scientific">Microbacterium thalli</name>
    <dbReference type="NCBI Taxonomy" id="3027921"/>
    <lineage>
        <taxon>Bacteria</taxon>
        <taxon>Bacillati</taxon>
        <taxon>Actinomycetota</taxon>
        <taxon>Actinomycetes</taxon>
        <taxon>Micrococcales</taxon>
        <taxon>Microbacteriaceae</taxon>
        <taxon>Microbacterium</taxon>
    </lineage>
</organism>
<evidence type="ECO:0000313" key="3">
    <source>
        <dbReference type="Proteomes" id="UP001218170"/>
    </source>
</evidence>
<gene>
    <name evidence="2" type="ORF">PUW80_13200</name>
</gene>
<reference evidence="2 3" key="1">
    <citation type="submission" date="2023-02" db="EMBL/GenBank/DDBJ databases">
        <title>Study of novel species of the Microbacterium genus.</title>
        <authorList>
            <person name="Arroyo-Herrera I."/>
            <person name="Roman-Ponce B."/>
            <person name="Vasquez-Murrieta M.S."/>
        </authorList>
    </citation>
    <scope>NUCLEOTIDE SEQUENCE [LARGE SCALE GENOMIC DNA]</scope>
    <source>
        <strain evidence="2 3">NE1TT3</strain>
    </source>
</reference>
<keyword evidence="3" id="KW-1185">Reference proteome</keyword>
<dbReference type="RefSeq" id="WP_274264885.1">
    <property type="nucleotide sequence ID" value="NZ_JAQZCI010000004.1"/>
</dbReference>
<dbReference type="InterPro" id="IPR055849">
    <property type="entry name" value="DUF7426"/>
</dbReference>
<protein>
    <recommendedName>
        <fullName evidence="1">DUF7426 domain-containing protein</fullName>
    </recommendedName>
</protein>
<proteinExistence type="predicted"/>
<dbReference type="EMBL" id="JAQZCI010000004">
    <property type="protein sequence ID" value="MDD7963307.1"/>
    <property type="molecule type" value="Genomic_DNA"/>
</dbReference>
<sequence>MSAVDFAAWATPNLILTLGPKRYAVKPPSVEASAQLLAVAVRAEINLGLVPGPMPDALQEILDTVGASEPALGPVYDQMVADGVDPETLDRFSYYATFYWAKGAEYAGRIAELLWGQGSNQEGESAAPKD</sequence>
<evidence type="ECO:0000313" key="2">
    <source>
        <dbReference type="EMBL" id="MDD7963307.1"/>
    </source>
</evidence>
<accession>A0ABT5SKF2</accession>
<name>A0ABT5SKF2_9MICO</name>
<evidence type="ECO:0000259" key="1">
    <source>
        <dbReference type="Pfam" id="PF24201"/>
    </source>
</evidence>
<comment type="caution">
    <text evidence="2">The sequence shown here is derived from an EMBL/GenBank/DDBJ whole genome shotgun (WGS) entry which is preliminary data.</text>
</comment>
<feature type="domain" description="DUF7426" evidence="1">
    <location>
        <begin position="5"/>
        <end position="112"/>
    </location>
</feature>
<dbReference type="Proteomes" id="UP001218170">
    <property type="component" value="Unassembled WGS sequence"/>
</dbReference>
<dbReference type="Pfam" id="PF24201">
    <property type="entry name" value="DUF7426"/>
    <property type="match status" value="1"/>
</dbReference>